<dbReference type="InterPro" id="IPR011435">
    <property type="entry name" value="UmpAB"/>
</dbReference>
<accession>A0A9E8M217</accession>
<feature type="transmembrane region" description="Helical" evidence="1">
    <location>
        <begin position="124"/>
        <end position="144"/>
    </location>
</feature>
<feature type="transmembrane region" description="Helical" evidence="1">
    <location>
        <begin position="150"/>
        <end position="168"/>
    </location>
</feature>
<proteinExistence type="predicted"/>
<keyword evidence="1" id="KW-0472">Membrane</keyword>
<feature type="transmembrane region" description="Helical" evidence="1">
    <location>
        <begin position="42"/>
        <end position="63"/>
    </location>
</feature>
<keyword evidence="1" id="KW-1133">Transmembrane helix</keyword>
<gene>
    <name evidence="2" type="ORF">OE105_05365</name>
</gene>
<organism evidence="2 3">
    <name type="scientific">Fervidibacillus halotolerans</name>
    <dbReference type="NCBI Taxonomy" id="2980027"/>
    <lineage>
        <taxon>Bacteria</taxon>
        <taxon>Bacillati</taxon>
        <taxon>Bacillota</taxon>
        <taxon>Bacilli</taxon>
        <taxon>Bacillales</taxon>
        <taxon>Bacillaceae</taxon>
        <taxon>Fervidibacillus</taxon>
    </lineage>
</organism>
<feature type="transmembrane region" description="Helical" evidence="1">
    <location>
        <begin position="180"/>
        <end position="200"/>
    </location>
</feature>
<dbReference type="Proteomes" id="UP001164726">
    <property type="component" value="Chromosome"/>
</dbReference>
<keyword evidence="3" id="KW-1185">Reference proteome</keyword>
<name>A0A9E8M217_9BACI</name>
<reference evidence="2" key="1">
    <citation type="submission" date="2022-09" db="EMBL/GenBank/DDBJ databases">
        <title>Complete Genomes of Fervidibacillus albus and Fervidibacillus halotolerans isolated from tidal flat sediments.</title>
        <authorList>
            <person name="Kwon K.K."/>
            <person name="Yang S.-H."/>
            <person name="Park M.J."/>
            <person name="Oh H.-M."/>
        </authorList>
    </citation>
    <scope>NUCLEOTIDE SEQUENCE</scope>
    <source>
        <strain evidence="2">MEBiC13594</strain>
    </source>
</reference>
<feature type="transmembrane region" description="Helical" evidence="1">
    <location>
        <begin position="212"/>
        <end position="234"/>
    </location>
</feature>
<evidence type="ECO:0000256" key="1">
    <source>
        <dbReference type="SAM" id="Phobius"/>
    </source>
</evidence>
<feature type="transmembrane region" description="Helical" evidence="1">
    <location>
        <begin position="83"/>
        <end position="103"/>
    </location>
</feature>
<sequence>MIQSIFENFDKVLFEVATALLPLFVVFLLFQMVLLKLPKKKVIDITIGFILSFFGLAFFLQGVHFGFLPIGQTIGEKLGSLPYKWIIIPIGFIIGFFTVYAEPAVSVLIHQVEKVSGGYIPQKFLLYALSIGVGLAISLSAIRILFGLSLWYFVIPGYIIAFIMIKYVPKTFISIAFDSGGVATGPMTATFILALFVGLASVTDGRDPLLDGFGMVALVALAPILSVLTLGTLYGRKEKELYGKDCGAEINRHDR</sequence>
<dbReference type="KEGG" id="fhl:OE105_05365"/>
<keyword evidence="1" id="KW-0812">Transmembrane</keyword>
<dbReference type="Pfam" id="PF07556">
    <property type="entry name" value="DUF1538"/>
    <property type="match status" value="1"/>
</dbReference>
<feature type="transmembrane region" description="Helical" evidence="1">
    <location>
        <begin position="12"/>
        <end position="30"/>
    </location>
</feature>
<dbReference type="EMBL" id="CP106877">
    <property type="protein sequence ID" value="WAA13537.1"/>
    <property type="molecule type" value="Genomic_DNA"/>
</dbReference>
<evidence type="ECO:0000313" key="3">
    <source>
        <dbReference type="Proteomes" id="UP001164726"/>
    </source>
</evidence>
<dbReference type="AlphaFoldDB" id="A0A9E8M217"/>
<protein>
    <submittedName>
        <fullName evidence="2">DUF1538 domain-containing protein</fullName>
    </submittedName>
</protein>
<evidence type="ECO:0000313" key="2">
    <source>
        <dbReference type="EMBL" id="WAA13537.1"/>
    </source>
</evidence>
<dbReference type="RefSeq" id="WP_275421710.1">
    <property type="nucleotide sequence ID" value="NZ_CP106877.1"/>
</dbReference>